<dbReference type="SUPFAM" id="SSF47769">
    <property type="entry name" value="SAM/Pointed domain"/>
    <property type="match status" value="1"/>
</dbReference>
<reference evidence="2" key="1">
    <citation type="journal article" date="2023" name="Mol. Biol. Evol.">
        <title>Third-Generation Sequencing Reveals the Adaptive Role of the Epigenome in Three Deep-Sea Polychaetes.</title>
        <authorList>
            <person name="Perez M."/>
            <person name="Aroh O."/>
            <person name="Sun Y."/>
            <person name="Lan Y."/>
            <person name="Juniper S.K."/>
            <person name="Young C.R."/>
            <person name="Angers B."/>
            <person name="Qian P.Y."/>
        </authorList>
    </citation>
    <scope>NUCLEOTIDE SEQUENCE</scope>
    <source>
        <strain evidence="2">R07B-5</strain>
    </source>
</reference>
<dbReference type="Pfam" id="PF02198">
    <property type="entry name" value="SAM_PNT"/>
    <property type="match status" value="1"/>
</dbReference>
<dbReference type="EMBL" id="JAODUO010000256">
    <property type="protein sequence ID" value="KAK2184707.1"/>
    <property type="molecule type" value="Genomic_DNA"/>
</dbReference>
<feature type="domain" description="PNT" evidence="1">
    <location>
        <begin position="1"/>
        <end position="82"/>
    </location>
</feature>
<evidence type="ECO:0000313" key="3">
    <source>
        <dbReference type="Proteomes" id="UP001209878"/>
    </source>
</evidence>
<dbReference type="GO" id="GO:0043565">
    <property type="term" value="F:sequence-specific DNA binding"/>
    <property type="evidence" value="ECO:0007669"/>
    <property type="project" value="InterPro"/>
</dbReference>
<name>A0AAD9NYC8_RIDPI</name>
<comment type="caution">
    <text evidence="2">The sequence shown here is derived from an EMBL/GenBank/DDBJ whole genome shotgun (WGS) entry which is preliminary data.</text>
</comment>
<accession>A0AAD9NYC8</accession>
<dbReference type="SMART" id="SM00251">
    <property type="entry name" value="SAM_PNT"/>
    <property type="match status" value="1"/>
</dbReference>
<protein>
    <recommendedName>
        <fullName evidence="1">PNT domain-containing protein</fullName>
    </recommendedName>
</protein>
<dbReference type="Proteomes" id="UP001209878">
    <property type="component" value="Unassembled WGS sequence"/>
</dbReference>
<dbReference type="InterPro" id="IPR003118">
    <property type="entry name" value="Pointed_dom"/>
</dbReference>
<sequence>MVKRHMKYDFFDALHPRDWSRPDVHAWLLHMRDHHDMQDVQCERFPMNGKALCLMSVDMFRQRVPGGGKLLYRDFQLRLGRAMTVAV</sequence>
<gene>
    <name evidence="2" type="ORF">NP493_256g04004</name>
</gene>
<dbReference type="FunFam" id="1.10.150.50:FF:000061">
    <property type="entry name" value="Ets DNA-binding protein pokkuri"/>
    <property type="match status" value="1"/>
</dbReference>
<dbReference type="Gene3D" id="1.10.150.50">
    <property type="entry name" value="Transcription Factor, Ets-1"/>
    <property type="match status" value="1"/>
</dbReference>
<dbReference type="PROSITE" id="PS51433">
    <property type="entry name" value="PNT"/>
    <property type="match status" value="1"/>
</dbReference>
<dbReference type="AlphaFoldDB" id="A0AAD9NYC8"/>
<dbReference type="InterPro" id="IPR013761">
    <property type="entry name" value="SAM/pointed_sf"/>
</dbReference>
<evidence type="ECO:0000313" key="2">
    <source>
        <dbReference type="EMBL" id="KAK2184707.1"/>
    </source>
</evidence>
<keyword evidence="3" id="KW-1185">Reference proteome</keyword>
<evidence type="ECO:0000259" key="1">
    <source>
        <dbReference type="PROSITE" id="PS51433"/>
    </source>
</evidence>
<organism evidence="2 3">
    <name type="scientific">Ridgeia piscesae</name>
    <name type="common">Tubeworm</name>
    <dbReference type="NCBI Taxonomy" id="27915"/>
    <lineage>
        <taxon>Eukaryota</taxon>
        <taxon>Metazoa</taxon>
        <taxon>Spiralia</taxon>
        <taxon>Lophotrochozoa</taxon>
        <taxon>Annelida</taxon>
        <taxon>Polychaeta</taxon>
        <taxon>Sedentaria</taxon>
        <taxon>Canalipalpata</taxon>
        <taxon>Sabellida</taxon>
        <taxon>Siboglinidae</taxon>
        <taxon>Ridgeia</taxon>
    </lineage>
</organism>
<proteinExistence type="predicted"/>